<dbReference type="Pfam" id="PF20151">
    <property type="entry name" value="DUF6533"/>
    <property type="match status" value="1"/>
</dbReference>
<sequence length="319" mass="35419">MDFTEEVVAVAARPDPYADVTFEVACAATAFLIYDTAIHLSDEVEYIWQGPGGWIKWAYVFIRHLPYLVQGTILTLVGASKNGHTWSSAQCRDWIIYQLTLMEALTLAVEIVLIARIYAMYHRNKVVLGIVSVLFVAEVVAMITVLAICIPKISFNSHCIIVSTPTIFSSYWTCSLAFETILFALTLVKLFRSVTCVLGRHSIVFVLVRDGTWAYAIIFAIMLLNTMMYQLVKNTLAGVCFFWELAIMSFAGSHVLLNLRKLALEPHGMSIGTSFWADDELLHFSPPPSRFELGNTGAAVIELQNMASGVTVGEPECIS</sequence>
<name>A0A1C7MMJ9_GRIFR</name>
<evidence type="ECO:0000313" key="4">
    <source>
        <dbReference type="Proteomes" id="UP000092993"/>
    </source>
</evidence>
<dbReference type="OMA" id="FWELAIM"/>
<accession>A0A1C7MMJ9</accession>
<feature type="transmembrane region" description="Helical" evidence="1">
    <location>
        <begin position="236"/>
        <end position="259"/>
    </location>
</feature>
<keyword evidence="1" id="KW-0472">Membrane</keyword>
<keyword evidence="1" id="KW-1133">Transmembrane helix</keyword>
<reference evidence="3 4" key="1">
    <citation type="submission" date="2016-03" db="EMBL/GenBank/DDBJ databases">
        <title>Whole genome sequencing of Grifola frondosa 9006-11.</title>
        <authorList>
            <person name="Min B."/>
            <person name="Park H."/>
            <person name="Kim J.-G."/>
            <person name="Cho H."/>
            <person name="Oh Y.-L."/>
            <person name="Kong W.-S."/>
            <person name="Choi I.-G."/>
        </authorList>
    </citation>
    <scope>NUCLEOTIDE SEQUENCE [LARGE SCALE GENOMIC DNA]</scope>
    <source>
        <strain evidence="3 4">9006-11</strain>
    </source>
</reference>
<dbReference type="EMBL" id="LUGG01000002">
    <property type="protein sequence ID" value="OBZ78058.1"/>
    <property type="molecule type" value="Genomic_DNA"/>
</dbReference>
<dbReference type="OrthoDB" id="2637653at2759"/>
<protein>
    <recommendedName>
        <fullName evidence="2">DUF6533 domain-containing protein</fullName>
    </recommendedName>
</protein>
<keyword evidence="4" id="KW-1185">Reference proteome</keyword>
<dbReference type="AlphaFoldDB" id="A0A1C7MMJ9"/>
<proteinExistence type="predicted"/>
<dbReference type="Proteomes" id="UP000092993">
    <property type="component" value="Unassembled WGS sequence"/>
</dbReference>
<evidence type="ECO:0000313" key="3">
    <source>
        <dbReference type="EMBL" id="OBZ78058.1"/>
    </source>
</evidence>
<dbReference type="InterPro" id="IPR045340">
    <property type="entry name" value="DUF6533"/>
</dbReference>
<feature type="transmembrane region" description="Helical" evidence="1">
    <location>
        <begin position="203"/>
        <end position="224"/>
    </location>
</feature>
<comment type="caution">
    <text evidence="3">The sequence shown here is derived from an EMBL/GenBank/DDBJ whole genome shotgun (WGS) entry which is preliminary data.</text>
</comment>
<feature type="transmembrane region" description="Helical" evidence="1">
    <location>
        <begin position="170"/>
        <end position="191"/>
    </location>
</feature>
<feature type="domain" description="DUF6533" evidence="2">
    <location>
        <begin position="24"/>
        <end position="66"/>
    </location>
</feature>
<keyword evidence="1" id="KW-0812">Transmembrane</keyword>
<gene>
    <name evidence="3" type="ORF">A0H81_02321</name>
</gene>
<organism evidence="3 4">
    <name type="scientific">Grifola frondosa</name>
    <name type="common">Maitake</name>
    <name type="synonym">Polyporus frondosus</name>
    <dbReference type="NCBI Taxonomy" id="5627"/>
    <lineage>
        <taxon>Eukaryota</taxon>
        <taxon>Fungi</taxon>
        <taxon>Dikarya</taxon>
        <taxon>Basidiomycota</taxon>
        <taxon>Agaricomycotina</taxon>
        <taxon>Agaricomycetes</taxon>
        <taxon>Polyporales</taxon>
        <taxon>Grifolaceae</taxon>
        <taxon>Grifola</taxon>
    </lineage>
</organism>
<evidence type="ECO:0000259" key="2">
    <source>
        <dbReference type="Pfam" id="PF20151"/>
    </source>
</evidence>
<feature type="transmembrane region" description="Helical" evidence="1">
    <location>
        <begin position="94"/>
        <end position="114"/>
    </location>
</feature>
<feature type="transmembrane region" description="Helical" evidence="1">
    <location>
        <begin position="126"/>
        <end position="150"/>
    </location>
</feature>
<evidence type="ECO:0000256" key="1">
    <source>
        <dbReference type="SAM" id="Phobius"/>
    </source>
</evidence>